<dbReference type="InterPro" id="IPR014078">
    <property type="entry name" value="Nudix_YtkD"/>
</dbReference>
<name>A0A2N6QIU4_9STAP</name>
<dbReference type="GO" id="GO:0016787">
    <property type="term" value="F:hydrolase activity"/>
    <property type="evidence" value="ECO:0007669"/>
    <property type="project" value="UniProtKB-KW"/>
</dbReference>
<dbReference type="NCBIfam" id="TIGR02705">
    <property type="entry name" value="nudix_YtkD"/>
    <property type="match status" value="1"/>
</dbReference>
<dbReference type="CDD" id="cd04665">
    <property type="entry name" value="NUDIX_RppH"/>
    <property type="match status" value="1"/>
</dbReference>
<keyword evidence="1" id="KW-0378">Hydrolase</keyword>
<accession>A0A2N6QIU4</accession>
<dbReference type="Gene3D" id="3.90.79.10">
    <property type="entry name" value="Nucleoside Triphosphate Pyrophosphohydrolase"/>
    <property type="match status" value="1"/>
</dbReference>
<gene>
    <name evidence="3" type="primary">ytkD</name>
    <name evidence="3" type="ORF">CJ235_03940</name>
</gene>
<protein>
    <submittedName>
        <fullName evidence="3">Nucleoside triphosphatase YtkD</fullName>
    </submittedName>
</protein>
<comment type="caution">
    <text evidence="3">The sequence shown here is derived from an EMBL/GenBank/DDBJ whole genome shotgun (WGS) entry which is preliminary data.</text>
</comment>
<dbReference type="PROSITE" id="PS00893">
    <property type="entry name" value="NUDIX_BOX"/>
    <property type="match status" value="1"/>
</dbReference>
<dbReference type="InterPro" id="IPR015797">
    <property type="entry name" value="NUDIX_hydrolase-like_dom_sf"/>
</dbReference>
<evidence type="ECO:0000313" key="3">
    <source>
        <dbReference type="EMBL" id="PMC19519.1"/>
    </source>
</evidence>
<dbReference type="EMBL" id="PNGG01000002">
    <property type="protein sequence ID" value="PMC19519.1"/>
    <property type="molecule type" value="Genomic_DNA"/>
</dbReference>
<dbReference type="Proteomes" id="UP000235748">
    <property type="component" value="Unassembled WGS sequence"/>
</dbReference>
<dbReference type="PROSITE" id="PS51462">
    <property type="entry name" value="NUDIX"/>
    <property type="match status" value="1"/>
</dbReference>
<dbReference type="AlphaFoldDB" id="A0A2N6QIU4"/>
<dbReference type="InterPro" id="IPR000086">
    <property type="entry name" value="NUDIX_hydrolase_dom"/>
</dbReference>
<dbReference type="InterPro" id="IPR020084">
    <property type="entry name" value="NUDIX_hydrolase_CS"/>
</dbReference>
<reference evidence="3 4" key="1">
    <citation type="submission" date="2017-09" db="EMBL/GenBank/DDBJ databases">
        <title>Bacterial strain isolated from the female urinary microbiota.</title>
        <authorList>
            <person name="Thomas-White K."/>
            <person name="Kumar N."/>
            <person name="Forster S."/>
            <person name="Putonti C."/>
            <person name="Lawley T."/>
            <person name="Wolfe A.J."/>
        </authorList>
    </citation>
    <scope>NUCLEOTIDE SEQUENCE [LARGE SCALE GENOMIC DNA]</scope>
    <source>
        <strain evidence="3 4">UMB0834</strain>
    </source>
</reference>
<evidence type="ECO:0000259" key="2">
    <source>
        <dbReference type="PROSITE" id="PS51462"/>
    </source>
</evidence>
<dbReference type="RefSeq" id="WP_070502831.1">
    <property type="nucleotide sequence ID" value="NZ_JAASJD010000005.1"/>
</dbReference>
<dbReference type="Pfam" id="PF00293">
    <property type="entry name" value="NUDIX"/>
    <property type="match status" value="1"/>
</dbReference>
<organism evidence="3 4">
    <name type="scientific">Staphylococcus pettenkoferi</name>
    <dbReference type="NCBI Taxonomy" id="170573"/>
    <lineage>
        <taxon>Bacteria</taxon>
        <taxon>Bacillati</taxon>
        <taxon>Bacillota</taxon>
        <taxon>Bacilli</taxon>
        <taxon>Bacillales</taxon>
        <taxon>Staphylococcaceae</taxon>
        <taxon>Staphylococcus</taxon>
    </lineage>
</organism>
<proteinExistence type="predicted"/>
<dbReference type="STRING" id="170573.GCA_001076995_01463"/>
<evidence type="ECO:0000313" key="4">
    <source>
        <dbReference type="Proteomes" id="UP000235748"/>
    </source>
</evidence>
<feature type="domain" description="Nudix hydrolase" evidence="2">
    <location>
        <begin position="20"/>
        <end position="151"/>
    </location>
</feature>
<evidence type="ECO:0000256" key="1">
    <source>
        <dbReference type="ARBA" id="ARBA00022801"/>
    </source>
</evidence>
<sequence length="156" mass="18235">MQFTDQEQDKVTLDYRTEHNEPTGEHVLMITRMDDQFLLTNHRQRGIEFPGGKREAGESSKDAMERELFEETGGKVKDAQYIAQYVVHRTNGQPFSKDVYFVEVDELCNKDDYLETKGPVFYQYLDDIPEEQKSYLLRDAAILHCVERVKDLGLYS</sequence>
<dbReference type="SUPFAM" id="SSF55811">
    <property type="entry name" value="Nudix"/>
    <property type="match status" value="1"/>
</dbReference>